<proteinExistence type="inferred from homology"/>
<dbReference type="GO" id="GO:0046872">
    <property type="term" value="F:metal ion binding"/>
    <property type="evidence" value="ECO:0007669"/>
    <property type="project" value="UniProtKB-KW"/>
</dbReference>
<dbReference type="InterPro" id="IPR000092">
    <property type="entry name" value="Polyprenyl_synt"/>
</dbReference>
<dbReference type="InterPro" id="IPR008949">
    <property type="entry name" value="Isoprenoid_synthase_dom_sf"/>
</dbReference>
<keyword evidence="3 7" id="KW-0808">Transferase</keyword>
<sequence length="359" mass="39350">MLHRSLGWLCTAAQTQGSKALTSEGRPFALVHREITAVREHIHSLVANTNNEVLDHAGKYALAAGGKLMRPALVALMAHAMLPLDVSARLLEEPIGSLDEVTPGTILPFLRLAEVTELIHTASLVHDDVIDSSDMRRGRPALHKVYDTKRAVLAGDYILARASFYIATLQVPRIVILMTTALEELMSGELLQMDGCFDIPRYEQKSFCKTASLISNSLASTAVLVDPGNEALEQTAFDFGRHLGIAFQILDDCLDITGDEKTMGKAKLADMKEGIATIPVLLVAQRNAKVDKMVRRRFSELGDVEYCLEAMEKEGAVAEAIQRADEHCRLGIESLHKLHHSPARDALANALLMVINRKS</sequence>
<comment type="cofactor">
    <cofactor evidence="1">
        <name>Mg(2+)</name>
        <dbReference type="ChEBI" id="CHEBI:18420"/>
    </cofactor>
</comment>
<dbReference type="CDD" id="cd00685">
    <property type="entry name" value="Trans_IPPS_HT"/>
    <property type="match status" value="1"/>
</dbReference>
<dbReference type="PROSITE" id="PS00723">
    <property type="entry name" value="POLYPRENYL_SYNTHASE_1"/>
    <property type="match status" value="1"/>
</dbReference>
<dbReference type="FunFam" id="1.10.600.10:FF:000002">
    <property type="entry name" value="Octaprenyl diphosphate synthase"/>
    <property type="match status" value="1"/>
</dbReference>
<dbReference type="PANTHER" id="PTHR12001:SF69">
    <property type="entry name" value="ALL TRANS-POLYPRENYL-DIPHOSPHATE SYNTHASE PDSS1"/>
    <property type="match status" value="1"/>
</dbReference>
<dbReference type="PANTHER" id="PTHR12001">
    <property type="entry name" value="GERANYLGERANYL PYROPHOSPHATE SYNTHASE"/>
    <property type="match status" value="1"/>
</dbReference>
<dbReference type="Pfam" id="PF00348">
    <property type="entry name" value="polyprenyl_synt"/>
    <property type="match status" value="1"/>
</dbReference>
<dbReference type="Gene3D" id="1.10.600.10">
    <property type="entry name" value="Farnesyl Diphosphate Synthase"/>
    <property type="match status" value="1"/>
</dbReference>
<gene>
    <name evidence="8" type="primary">LgM4147LRVhigh.15.00540.00330</name>
    <name evidence="8" type="ORF">BN36_1515980</name>
</gene>
<evidence type="ECO:0000256" key="6">
    <source>
        <dbReference type="ARBA" id="ARBA00023229"/>
    </source>
</evidence>
<dbReference type="InterPro" id="IPR033749">
    <property type="entry name" value="Polyprenyl_synt_CS"/>
</dbReference>
<dbReference type="AlphaFoldDB" id="A0A1E1IS76"/>
<dbReference type="SFLD" id="SFLDS00005">
    <property type="entry name" value="Isoprenoid_Synthase_Type_I"/>
    <property type="match status" value="1"/>
</dbReference>
<dbReference type="EMBL" id="CALQ01000458">
    <property type="protein sequence ID" value="CCM14088.1"/>
    <property type="molecule type" value="Genomic_DNA"/>
</dbReference>
<keyword evidence="4" id="KW-0479">Metal-binding</keyword>
<keyword evidence="5" id="KW-0460">Magnesium</keyword>
<evidence type="ECO:0000256" key="3">
    <source>
        <dbReference type="ARBA" id="ARBA00022679"/>
    </source>
</evidence>
<dbReference type="GO" id="GO:0004659">
    <property type="term" value="F:prenyltransferase activity"/>
    <property type="evidence" value="ECO:0007669"/>
    <property type="project" value="InterPro"/>
</dbReference>
<dbReference type="SUPFAM" id="SSF48576">
    <property type="entry name" value="Terpenoid synthases"/>
    <property type="match status" value="1"/>
</dbReference>
<evidence type="ECO:0000256" key="1">
    <source>
        <dbReference type="ARBA" id="ARBA00001946"/>
    </source>
</evidence>
<evidence type="ECO:0000256" key="7">
    <source>
        <dbReference type="RuleBase" id="RU004466"/>
    </source>
</evidence>
<accession>A0A1E1IS76</accession>
<name>A0A1E1IS76_LEIGU</name>
<evidence type="ECO:0000313" key="8">
    <source>
        <dbReference type="EMBL" id="CCM14088.1"/>
    </source>
</evidence>
<evidence type="ECO:0000256" key="5">
    <source>
        <dbReference type="ARBA" id="ARBA00022842"/>
    </source>
</evidence>
<evidence type="ECO:0000256" key="2">
    <source>
        <dbReference type="ARBA" id="ARBA00006706"/>
    </source>
</evidence>
<comment type="similarity">
    <text evidence="2 7">Belongs to the FPP/GGPP synthase family.</text>
</comment>
<organism evidence="8">
    <name type="scientific">Leishmania guyanensis</name>
    <dbReference type="NCBI Taxonomy" id="5670"/>
    <lineage>
        <taxon>Eukaryota</taxon>
        <taxon>Discoba</taxon>
        <taxon>Euglenozoa</taxon>
        <taxon>Kinetoplastea</taxon>
        <taxon>Metakinetoplastina</taxon>
        <taxon>Trypanosomatida</taxon>
        <taxon>Trypanosomatidae</taxon>
        <taxon>Leishmaniinae</taxon>
        <taxon>Leishmania</taxon>
        <taxon>Leishmania guyanensis species complex</taxon>
    </lineage>
</organism>
<evidence type="ECO:0000256" key="4">
    <source>
        <dbReference type="ARBA" id="ARBA00022723"/>
    </source>
</evidence>
<dbReference type="GO" id="GO:1990234">
    <property type="term" value="C:transferase complex"/>
    <property type="evidence" value="ECO:0007669"/>
    <property type="project" value="TreeGrafter"/>
</dbReference>
<reference evidence="8" key="1">
    <citation type="submission" date="2012-08" db="EMBL/GenBank/DDBJ databases">
        <title>Comparative genomics of metastatic and non-metastatic Leishmania guyanensis provides insights into polygenic factors involved in Leishmania RNA virus infection.</title>
        <authorList>
            <person name="Smith D."/>
            <person name="Hertz-Fowler C."/>
            <person name="Martin R."/>
            <person name="Dickens N."/>
            <person name="Fasel N."/>
            <person name="Falquet L."/>
            <person name="Beverley S."/>
            <person name="Zangger H."/>
            <person name="Calderon-Copete S."/>
            <person name="Mottram J."/>
            <person name="Xenarios I."/>
        </authorList>
    </citation>
    <scope>NUCLEOTIDE SEQUENCE</scope>
    <source>
        <strain evidence="8">MHOM/BR/75/M4147/SSU:IR2SAT-LUC</strain>
    </source>
</reference>
<keyword evidence="6" id="KW-0414">Isoprene biosynthesis</keyword>
<dbReference type="GO" id="GO:0008299">
    <property type="term" value="P:isoprenoid biosynthetic process"/>
    <property type="evidence" value="ECO:0007669"/>
    <property type="project" value="UniProtKB-KW"/>
</dbReference>
<dbReference type="GO" id="GO:0006744">
    <property type="term" value="P:ubiquinone biosynthetic process"/>
    <property type="evidence" value="ECO:0007669"/>
    <property type="project" value="TreeGrafter"/>
</dbReference>
<protein>
    <submittedName>
        <fullName evidence="8">Solanesyl-diphosphate synthase, putative</fullName>
    </submittedName>
</protein>